<name>A0A252EEE8_9PROT</name>
<gene>
    <name evidence="2" type="ORF">HK16_03605</name>
</gene>
<accession>A0A252EEE8</accession>
<reference evidence="2 3" key="1">
    <citation type="submission" date="2014-06" db="EMBL/GenBank/DDBJ databases">
        <authorList>
            <person name="Ju J."/>
            <person name="Zhang J."/>
        </authorList>
    </citation>
    <scope>NUCLEOTIDE SEQUENCE [LARGE SCALE GENOMIC DNA]</scope>
    <source>
        <strain evidence="2">DmL_050</strain>
    </source>
</reference>
<organism evidence="2 3">
    <name type="scientific">Acetobacter senegalensis</name>
    <dbReference type="NCBI Taxonomy" id="446692"/>
    <lineage>
        <taxon>Bacteria</taxon>
        <taxon>Pseudomonadati</taxon>
        <taxon>Pseudomonadota</taxon>
        <taxon>Alphaproteobacteria</taxon>
        <taxon>Acetobacterales</taxon>
        <taxon>Acetobacteraceae</taxon>
        <taxon>Acetobacter</taxon>
    </lineage>
</organism>
<dbReference type="EMBL" id="JOOZ01000153">
    <property type="protein sequence ID" value="OUL64603.1"/>
    <property type="molecule type" value="Genomic_DNA"/>
</dbReference>
<evidence type="ECO:0000313" key="3">
    <source>
        <dbReference type="Proteomes" id="UP000195072"/>
    </source>
</evidence>
<comment type="caution">
    <text evidence="2">The sequence shown here is derived from an EMBL/GenBank/DDBJ whole genome shotgun (WGS) entry which is preliminary data.</text>
</comment>
<proteinExistence type="predicted"/>
<feature type="region of interest" description="Disordered" evidence="1">
    <location>
        <begin position="1"/>
        <end position="36"/>
    </location>
</feature>
<dbReference type="AlphaFoldDB" id="A0A252EEE8"/>
<sequence length="353" mass="40399">MRRKTDFTLKKSNELAPKGSHDSDSLSPLAQSWRRSRRTEGAMVYEGPKFGGTDVGLIWGGNGTETPQIWDAMRNGTPTEMEQKAPQSWNGKADIVFGRILEAHPQRTLRPRERPMKFAKLKERLKTQPRKRTTGKLYQWLFENHAELLEMRLPGEMWLPYIELAIEDGVPIKTDTKSIQRVRKTWHLVCRAKAKRAQALATSGMEKPKNDENNDRPIMPSRLPADWTPEFVNIPQPAPPPVQPVPQSSSLTLKTETVPAGAPMTMEQKIDKARFTLGQAKFDLTLAKEQIRRNDSQGAPMLVKEVEAKLPELREIIKQRRALYDRLLAGEDVPEEELEFKSPREREEDQYSD</sequence>
<feature type="compositionally biased region" description="Basic and acidic residues" evidence="1">
    <location>
        <begin position="1"/>
        <end position="24"/>
    </location>
</feature>
<dbReference type="Proteomes" id="UP000195072">
    <property type="component" value="Unassembled WGS sequence"/>
</dbReference>
<evidence type="ECO:0000313" key="2">
    <source>
        <dbReference type="EMBL" id="OUL64603.1"/>
    </source>
</evidence>
<evidence type="ECO:0000256" key="1">
    <source>
        <dbReference type="SAM" id="MobiDB-lite"/>
    </source>
</evidence>
<feature type="compositionally biased region" description="Basic and acidic residues" evidence="1">
    <location>
        <begin position="339"/>
        <end position="353"/>
    </location>
</feature>
<feature type="region of interest" description="Disordered" evidence="1">
    <location>
        <begin position="333"/>
        <end position="353"/>
    </location>
</feature>
<protein>
    <submittedName>
        <fullName evidence="2">Uncharacterized protein</fullName>
    </submittedName>
</protein>